<dbReference type="RefSeq" id="XP_037222839.1">
    <property type="nucleotide sequence ID" value="XM_037359954.1"/>
</dbReference>
<dbReference type="OrthoDB" id="2802795at2759"/>
<dbReference type="EMBL" id="JACAZF010000003">
    <property type="protein sequence ID" value="KAF7309389.1"/>
    <property type="molecule type" value="Genomic_DNA"/>
</dbReference>
<reference evidence="1" key="1">
    <citation type="submission" date="2020-05" db="EMBL/GenBank/DDBJ databases">
        <title>Mycena genomes resolve the evolution of fungal bioluminescence.</title>
        <authorList>
            <person name="Tsai I.J."/>
        </authorList>
    </citation>
    <scope>NUCLEOTIDE SEQUENCE</scope>
    <source>
        <strain evidence="1">171206Taipei</strain>
    </source>
</reference>
<sequence>MKSCLKSSQSATRRRRVSFGEKDEVFEVENWDRTPFHANLSLSYDDLCELDEIQNSLLAAQPWPAALPIKLVTNSPAVISDAIPAPPVVTRKRARSFYAPRFASLTPSVAVPPRFAAARRCPASTFKSTKQSRMIINGVELVVDEDEEVSPISPMEDFLHYGHIPIILPTPSSPTDSFPPSTYNLSPDPFAITPPRPVPPRLDLTFDPLTYSMTKKISPQIY</sequence>
<name>A0A8H6W872_9AGAR</name>
<gene>
    <name evidence="1" type="ORF">MIND_00309700</name>
</gene>
<evidence type="ECO:0000313" key="1">
    <source>
        <dbReference type="EMBL" id="KAF7309389.1"/>
    </source>
</evidence>
<dbReference type="Proteomes" id="UP000636479">
    <property type="component" value="Unassembled WGS sequence"/>
</dbReference>
<comment type="caution">
    <text evidence="1">The sequence shown here is derived from an EMBL/GenBank/DDBJ whole genome shotgun (WGS) entry which is preliminary data.</text>
</comment>
<accession>A0A8H6W872</accession>
<keyword evidence="2" id="KW-1185">Reference proteome</keyword>
<evidence type="ECO:0000313" key="2">
    <source>
        <dbReference type="Proteomes" id="UP000636479"/>
    </source>
</evidence>
<proteinExistence type="predicted"/>
<organism evidence="1 2">
    <name type="scientific">Mycena indigotica</name>
    <dbReference type="NCBI Taxonomy" id="2126181"/>
    <lineage>
        <taxon>Eukaryota</taxon>
        <taxon>Fungi</taxon>
        <taxon>Dikarya</taxon>
        <taxon>Basidiomycota</taxon>
        <taxon>Agaricomycotina</taxon>
        <taxon>Agaricomycetes</taxon>
        <taxon>Agaricomycetidae</taxon>
        <taxon>Agaricales</taxon>
        <taxon>Marasmiineae</taxon>
        <taxon>Mycenaceae</taxon>
        <taxon>Mycena</taxon>
    </lineage>
</organism>
<dbReference type="AlphaFoldDB" id="A0A8H6W872"/>
<dbReference type="GeneID" id="59342470"/>
<protein>
    <submittedName>
        <fullName evidence="1">Uncharacterized protein</fullName>
    </submittedName>
</protein>